<dbReference type="PROSITE" id="PS00800">
    <property type="entry name" value="PECTINESTERASE_1"/>
    <property type="match status" value="1"/>
</dbReference>
<dbReference type="UniPathway" id="UPA00545">
    <property type="reaction ID" value="UER00823"/>
</dbReference>
<dbReference type="InterPro" id="IPR012334">
    <property type="entry name" value="Pectin_lyas_fold"/>
</dbReference>
<dbReference type="GO" id="GO:0033539">
    <property type="term" value="P:fatty acid beta-oxidation using acyl-CoA dehydrogenase"/>
    <property type="evidence" value="ECO:0007669"/>
    <property type="project" value="TreeGrafter"/>
</dbReference>
<proteinExistence type="inferred from homology"/>
<dbReference type="InterPro" id="IPR000070">
    <property type="entry name" value="Pectinesterase_cat"/>
</dbReference>
<comment type="similarity">
    <text evidence="7">Belongs to the acyl-CoA dehydrogenase family.</text>
</comment>
<dbReference type="EMBL" id="CP039355">
    <property type="protein sequence ID" value="QCE13289.1"/>
    <property type="molecule type" value="Genomic_DNA"/>
</dbReference>
<dbReference type="CDD" id="cd05154">
    <property type="entry name" value="ACAD10_11_N-like"/>
    <property type="match status" value="1"/>
</dbReference>
<evidence type="ECO:0000259" key="21">
    <source>
        <dbReference type="SMART" id="SM00856"/>
    </source>
</evidence>
<evidence type="ECO:0000256" key="11">
    <source>
        <dbReference type="ARBA" id="ARBA00022630"/>
    </source>
</evidence>
<dbReference type="PANTHER" id="PTHR48083:SF13">
    <property type="entry name" value="ACYL-COA DEHYDROGENASE FAMILY MEMBER 11"/>
    <property type="match status" value="1"/>
</dbReference>
<dbReference type="Proteomes" id="UP000501690">
    <property type="component" value="Linkage Group LG11"/>
</dbReference>
<dbReference type="InterPro" id="IPR037069">
    <property type="entry name" value="AcylCoA_DH/ox_N_sf"/>
</dbReference>
<dbReference type="Pfam" id="PF04043">
    <property type="entry name" value="PMEI"/>
    <property type="match status" value="1"/>
</dbReference>
<evidence type="ECO:0000256" key="16">
    <source>
        <dbReference type="ARBA" id="ARBA00023085"/>
    </source>
</evidence>
<comment type="similarity">
    <text evidence="6">In the C-terminal section; belongs to the pectinesterase family.</text>
</comment>
<dbReference type="Gene3D" id="2.40.110.10">
    <property type="entry name" value="Butyryl-CoA Dehydrogenase, subunit A, domain 2"/>
    <property type="match status" value="1"/>
</dbReference>
<dbReference type="SUPFAM" id="SSF56645">
    <property type="entry name" value="Acyl-CoA dehydrogenase NM domain-like"/>
    <property type="match status" value="1"/>
</dbReference>
<dbReference type="Pfam" id="PF01095">
    <property type="entry name" value="Pectinesterase"/>
    <property type="match status" value="1"/>
</dbReference>
<evidence type="ECO:0000313" key="23">
    <source>
        <dbReference type="Proteomes" id="UP000501690"/>
    </source>
</evidence>
<dbReference type="PANTHER" id="PTHR48083">
    <property type="entry name" value="MEDIUM-CHAIN SPECIFIC ACYL-COA DEHYDROGENASE, MITOCHONDRIAL-RELATED"/>
    <property type="match status" value="1"/>
</dbReference>
<organism evidence="22 23">
    <name type="scientific">Vigna unguiculata</name>
    <name type="common">Cowpea</name>
    <dbReference type="NCBI Taxonomy" id="3917"/>
    <lineage>
        <taxon>Eukaryota</taxon>
        <taxon>Viridiplantae</taxon>
        <taxon>Streptophyta</taxon>
        <taxon>Embryophyta</taxon>
        <taxon>Tracheophyta</taxon>
        <taxon>Spermatophyta</taxon>
        <taxon>Magnoliopsida</taxon>
        <taxon>eudicotyledons</taxon>
        <taxon>Gunneridae</taxon>
        <taxon>Pentapetalae</taxon>
        <taxon>rosids</taxon>
        <taxon>fabids</taxon>
        <taxon>Fabales</taxon>
        <taxon>Fabaceae</taxon>
        <taxon>Papilionoideae</taxon>
        <taxon>50 kb inversion clade</taxon>
        <taxon>NPAAA clade</taxon>
        <taxon>indigoferoid/millettioid clade</taxon>
        <taxon>Phaseoleae</taxon>
        <taxon>Vigna</taxon>
    </lineage>
</organism>
<dbReference type="Pfam" id="PF00441">
    <property type="entry name" value="Acyl-CoA_dh_1"/>
    <property type="match status" value="1"/>
</dbReference>
<dbReference type="InterPro" id="IPR006091">
    <property type="entry name" value="Acyl-CoA_Oxase/DH_mid-dom"/>
</dbReference>
<comment type="similarity">
    <text evidence="5">In the N-terminal section; belongs to the PMEI family.</text>
</comment>
<keyword evidence="16" id="KW-0063">Aspartyl esterase</keyword>
<evidence type="ECO:0000313" key="22">
    <source>
        <dbReference type="EMBL" id="QCE13289.1"/>
    </source>
</evidence>
<comment type="subcellular location">
    <subcellularLocation>
        <location evidence="3">Peroxisome</location>
    </subcellularLocation>
    <subcellularLocation>
        <location evidence="2">Secreted</location>
        <location evidence="2">Cell wall</location>
    </subcellularLocation>
</comment>
<keyword evidence="14" id="KW-0276">Fatty acid metabolism</keyword>
<sequence>MARNTADLVAQLDVANHFPYDSLIRYCSSNISGFPQPPTQFTVSQFGHGQSNPTYLLEAGSHDSVVKRYVLRKKPAGKLLASAHAVEREFQVLQALGAHTKVPVPKVFCLCNDPSVIGTAFYIMEYLEGRIFIDSKLPGVAPQRRSAIYRATAKALASLHSANVDSIGLGKYGQRNNYCKRQIERWAKQYVASTSEGKPASNPKMFALIDWLRHQIPSEDSSGATGGLVHGDFRIDNLVFHPTEDRVIGILDWELSTLGNQMCDVAYSCMTYIADIGSENVREGMERSGLPEGIPSLPEYLADYCSLAERKWPVAEWKFYVAFSLFRGASIYTGVYNRWVKGNASGGERARHTGVLANGLIDAAWEFIGQNSVLPQHPPSDANVRDYSKEFVNGNDAQGHSNQGKFVPSQKVLELRKKLIKFMEEHIYPMENEFYKLAQSDSRWTVHPEEEKLKEMAKKEGLWNLWIPLDSAERARSLIFDGSNNHLSTNANDLLLGAGLTNLEYGYLCEIMGRSIWAPQVFNCGAPDTGNMEVLLRYGNKEQLQEWLVPLLEGTIRSGFAMTEPQVASSDATNIECSIKRQGDSYIINGTKWWTSGAMDPRCRILIVMGKTDFNAAKHKQQSMILVDVQTPGVHIKRPLTVFGFDDAPHGHAEITFENVCVPAKNIILGEGRGFEIAQGRLGPGRLHHCMRLIGVAERGMQLMVQRAISRKTFGKFIAQHGSFLSDMAKCRIELERTRLLVLEAADQLDRLGNKNARGILAMAKVAAPNMALKVLDMAMQVHGAAGVSSETVLAHLWAASRTLRIADGPDERDMSEDNNRNPNRRFAILGVSSILLVAVVAAVAVTINQGDEPESGGHIVSSQRTSVDLLCLSTEYAKTCRKSLKNVAAKGNIDTRALVKAAINATAVELLRHISNSSLYKDLGKDNMTRQAMDICKEVFQYAVNGIQKSADTIDKFEYGKLSEYMYDLKVWIAGSLTHQHTCLEGFVNTSTKAGETMIKVLNTSLELSSNALDMVNVISGVLKDLNMTSFGNRRLLSQDIPALNDYPPWLSEEKRRLLQMGTETPDAIVSQDGTGQFTSINDALRSVPANNEKPFVIYVKEGVYKENVEMTVLMTHVTIIGDGPTKTRFSGSLNYDDGVQTYKTATFAVNAPNFVAKDVGFENTAGSEKHQAVALRVTADQAAFLNCHMDGFQDTLYAQSQRQFYRDCSVTGTIDFVFGDAVGMFQNCKLIVKKPLSKQQCMVTAGGRAKADSPTALVFQGCLFTGDPDVFSMPEKVTYLGRPWRAFSKVVIMDSQIDDIFIPEGYMGWMGTEFMDTCTYLEYNNRGINADTSLRVKWPGVRTLTAEEAACYYPARFFELANPNDANWLVRSNVPFNNVGPATPQ</sequence>
<dbReference type="InterPro" id="IPR011009">
    <property type="entry name" value="Kinase-like_dom_sf"/>
</dbReference>
<keyword evidence="11" id="KW-0285">Flavoprotein</keyword>
<gene>
    <name evidence="22" type="ORF">DEO72_LG11g282</name>
</gene>
<dbReference type="Gene3D" id="1.20.140.40">
    <property type="entry name" value="Invertase/pectin methylesterase inhibitor family protein"/>
    <property type="match status" value="1"/>
</dbReference>
<evidence type="ECO:0000256" key="7">
    <source>
        <dbReference type="ARBA" id="ARBA00009347"/>
    </source>
</evidence>
<dbReference type="SUPFAM" id="SSF47203">
    <property type="entry name" value="Acyl-CoA dehydrogenase C-terminal domain-like"/>
    <property type="match status" value="1"/>
</dbReference>
<dbReference type="SMART" id="SM00856">
    <property type="entry name" value="PMEI"/>
    <property type="match status" value="1"/>
</dbReference>
<evidence type="ECO:0000256" key="13">
    <source>
        <dbReference type="ARBA" id="ARBA00022827"/>
    </source>
</evidence>
<dbReference type="Gene3D" id="3.90.1200.10">
    <property type="match status" value="1"/>
</dbReference>
<dbReference type="InterPro" id="IPR009075">
    <property type="entry name" value="AcylCo_DH/oxidase_C"/>
</dbReference>
<evidence type="ECO:0000256" key="15">
    <source>
        <dbReference type="ARBA" id="ARBA00023002"/>
    </source>
</evidence>
<keyword evidence="17" id="KW-0443">Lipid metabolism</keyword>
<dbReference type="InterPro" id="IPR006501">
    <property type="entry name" value="Pectinesterase_inhib_dom"/>
</dbReference>
<dbReference type="FunFam" id="2.160.20.10:FF:000029">
    <property type="entry name" value="Pectinesterase 4"/>
    <property type="match status" value="1"/>
</dbReference>
<dbReference type="InterPro" id="IPR002575">
    <property type="entry name" value="Aminoglycoside_PTrfase"/>
</dbReference>
<dbReference type="CDD" id="cd15798">
    <property type="entry name" value="PMEI-like_3"/>
    <property type="match status" value="1"/>
</dbReference>
<dbReference type="InterPro" id="IPR009100">
    <property type="entry name" value="AcylCoA_DH/oxidase_NM_dom_sf"/>
</dbReference>
<keyword evidence="15" id="KW-0560">Oxidoreductase</keyword>
<evidence type="ECO:0000256" key="12">
    <source>
        <dbReference type="ARBA" id="ARBA00022801"/>
    </source>
</evidence>
<dbReference type="InterPro" id="IPR033131">
    <property type="entry name" value="Pectinesterase_Asp_AS"/>
</dbReference>
<feature type="active site" evidence="20">
    <location>
        <position position="1217"/>
    </location>
</feature>
<dbReference type="InterPro" id="IPR046373">
    <property type="entry name" value="Acyl-CoA_Oxase/DH_mid-dom_sf"/>
</dbReference>
<dbReference type="InterPro" id="IPR041726">
    <property type="entry name" value="ACAD10_11_N"/>
</dbReference>
<keyword evidence="13" id="KW-0274">FAD</keyword>
<dbReference type="Pfam" id="PF02770">
    <property type="entry name" value="Acyl-CoA_dh_M"/>
    <property type="match status" value="1"/>
</dbReference>
<keyword evidence="12" id="KW-0378">Hydrolase</keyword>
<evidence type="ECO:0000256" key="4">
    <source>
        <dbReference type="ARBA" id="ARBA00005184"/>
    </source>
</evidence>
<evidence type="ECO:0000256" key="18">
    <source>
        <dbReference type="ARBA" id="ARBA00023140"/>
    </source>
</evidence>
<dbReference type="FunFam" id="2.40.110.10:FF:000002">
    <property type="entry name" value="Acyl-CoA dehydrogenase fadE12"/>
    <property type="match status" value="1"/>
</dbReference>
<evidence type="ECO:0000256" key="3">
    <source>
        <dbReference type="ARBA" id="ARBA00004275"/>
    </source>
</evidence>
<dbReference type="InterPro" id="IPR011050">
    <property type="entry name" value="Pectin_lyase_fold/virulence"/>
</dbReference>
<protein>
    <recommendedName>
        <fullName evidence="8">pectinesterase</fullName>
        <ecNumber evidence="8">3.1.1.11</ecNumber>
    </recommendedName>
</protein>
<dbReference type="NCBIfam" id="TIGR01614">
    <property type="entry name" value="PME_inhib"/>
    <property type="match status" value="1"/>
</dbReference>
<evidence type="ECO:0000256" key="14">
    <source>
        <dbReference type="ARBA" id="ARBA00022832"/>
    </source>
</evidence>
<dbReference type="GO" id="GO:0042545">
    <property type="term" value="P:cell wall modification"/>
    <property type="evidence" value="ECO:0007669"/>
    <property type="project" value="InterPro"/>
</dbReference>
<dbReference type="GO" id="GO:0004857">
    <property type="term" value="F:enzyme inhibitor activity"/>
    <property type="evidence" value="ECO:0007669"/>
    <property type="project" value="InterPro"/>
</dbReference>
<evidence type="ECO:0000256" key="9">
    <source>
        <dbReference type="ARBA" id="ARBA00022512"/>
    </source>
</evidence>
<evidence type="ECO:0000256" key="19">
    <source>
        <dbReference type="ARBA" id="ARBA00023316"/>
    </source>
</evidence>
<dbReference type="Gene3D" id="2.160.20.10">
    <property type="entry name" value="Single-stranded right-handed beta-helix, Pectin lyase-like"/>
    <property type="match status" value="1"/>
</dbReference>
<dbReference type="InterPro" id="IPR035513">
    <property type="entry name" value="Invertase/methylesterase_inhib"/>
</dbReference>
<keyword evidence="19" id="KW-0961">Cell wall biogenesis/degradation</keyword>
<dbReference type="SUPFAM" id="SSF101148">
    <property type="entry name" value="Plant invertase/pectin methylesterase inhibitor"/>
    <property type="match status" value="1"/>
</dbReference>
<keyword evidence="23" id="KW-1185">Reference proteome</keyword>
<dbReference type="GO" id="GO:0050660">
    <property type="term" value="F:flavin adenine dinucleotide binding"/>
    <property type="evidence" value="ECO:0007669"/>
    <property type="project" value="InterPro"/>
</dbReference>
<evidence type="ECO:0000256" key="17">
    <source>
        <dbReference type="ARBA" id="ARBA00023098"/>
    </source>
</evidence>
<evidence type="ECO:0000256" key="2">
    <source>
        <dbReference type="ARBA" id="ARBA00004191"/>
    </source>
</evidence>
<evidence type="ECO:0000256" key="10">
    <source>
        <dbReference type="ARBA" id="ARBA00022525"/>
    </source>
</evidence>
<dbReference type="SUPFAM" id="SSF56112">
    <property type="entry name" value="Protein kinase-like (PK-like)"/>
    <property type="match status" value="1"/>
</dbReference>
<evidence type="ECO:0000256" key="20">
    <source>
        <dbReference type="PROSITE-ProRule" id="PRU10040"/>
    </source>
</evidence>
<evidence type="ECO:0000256" key="6">
    <source>
        <dbReference type="ARBA" id="ARBA00007786"/>
    </source>
</evidence>
<evidence type="ECO:0000256" key="1">
    <source>
        <dbReference type="ARBA" id="ARBA00001974"/>
    </source>
</evidence>
<dbReference type="InterPro" id="IPR036250">
    <property type="entry name" value="AcylCo_DH-like_C"/>
</dbReference>
<dbReference type="InterPro" id="IPR018040">
    <property type="entry name" value="Pectinesterase_Tyr_AS"/>
</dbReference>
<accession>A0A4D6NL19</accession>
<dbReference type="Gene3D" id="1.10.540.10">
    <property type="entry name" value="Acyl-CoA dehydrogenase/oxidase, N-terminal domain"/>
    <property type="match status" value="1"/>
</dbReference>
<dbReference type="InterPro" id="IPR050741">
    <property type="entry name" value="Acyl-CoA_dehydrogenase"/>
</dbReference>
<dbReference type="GO" id="GO:0030599">
    <property type="term" value="F:pectinesterase activity"/>
    <property type="evidence" value="ECO:0007669"/>
    <property type="project" value="UniProtKB-EC"/>
</dbReference>
<dbReference type="GO" id="GO:0005777">
    <property type="term" value="C:peroxisome"/>
    <property type="evidence" value="ECO:0007669"/>
    <property type="project" value="UniProtKB-SubCell"/>
</dbReference>
<dbReference type="Pfam" id="PF01636">
    <property type="entry name" value="APH"/>
    <property type="match status" value="1"/>
</dbReference>
<dbReference type="FunFam" id="1.20.140.40:FF:000001">
    <property type="entry name" value="Pectinesterase"/>
    <property type="match status" value="1"/>
</dbReference>
<comment type="pathway">
    <text evidence="4">Glycan metabolism; pectin degradation; 2-dehydro-3-deoxy-D-gluconate from pectin: step 1/5.</text>
</comment>
<reference evidence="22 23" key="1">
    <citation type="submission" date="2019-04" db="EMBL/GenBank/DDBJ databases">
        <title>An improved genome assembly and genetic linkage map for asparagus bean, Vigna unguiculata ssp. sesquipedialis.</title>
        <authorList>
            <person name="Xia Q."/>
            <person name="Zhang R."/>
            <person name="Dong Y."/>
        </authorList>
    </citation>
    <scope>NUCLEOTIDE SEQUENCE [LARGE SCALE GENOMIC DNA]</scope>
    <source>
        <tissue evidence="22">Leaf</tissue>
    </source>
</reference>
<keyword evidence="18" id="KW-0576">Peroxisome</keyword>
<feature type="domain" description="Pectinesterase inhibitor" evidence="21">
    <location>
        <begin position="863"/>
        <end position="1016"/>
    </location>
</feature>
<keyword evidence="10" id="KW-0964">Secreted</keyword>
<dbReference type="Gene3D" id="3.30.200.20">
    <property type="entry name" value="Phosphorylase Kinase, domain 1"/>
    <property type="match status" value="1"/>
</dbReference>
<evidence type="ECO:0000256" key="5">
    <source>
        <dbReference type="ARBA" id="ARBA00006027"/>
    </source>
</evidence>
<evidence type="ECO:0000256" key="8">
    <source>
        <dbReference type="ARBA" id="ARBA00013229"/>
    </source>
</evidence>
<dbReference type="GO" id="GO:0003995">
    <property type="term" value="F:acyl-CoA dehydrogenase activity"/>
    <property type="evidence" value="ECO:0007669"/>
    <property type="project" value="TreeGrafter"/>
</dbReference>
<dbReference type="PROSITE" id="PS00503">
    <property type="entry name" value="PECTINESTERASE_2"/>
    <property type="match status" value="1"/>
</dbReference>
<keyword evidence="9" id="KW-0134">Cell wall</keyword>
<dbReference type="GO" id="GO:0045490">
    <property type="term" value="P:pectin catabolic process"/>
    <property type="evidence" value="ECO:0007669"/>
    <property type="project" value="UniProtKB-UniPathway"/>
</dbReference>
<dbReference type="SUPFAM" id="SSF51126">
    <property type="entry name" value="Pectin lyase-like"/>
    <property type="match status" value="1"/>
</dbReference>
<comment type="cofactor">
    <cofactor evidence="1">
        <name>FAD</name>
        <dbReference type="ChEBI" id="CHEBI:57692"/>
    </cofactor>
</comment>
<dbReference type="EC" id="3.1.1.11" evidence="8"/>
<name>A0A4D6NL19_VIGUN</name>
<dbReference type="Gene3D" id="1.20.140.10">
    <property type="entry name" value="Butyryl-CoA Dehydrogenase, subunit A, domain 3"/>
    <property type="match status" value="1"/>
</dbReference>